<evidence type="ECO:0000256" key="8">
    <source>
        <dbReference type="ARBA" id="ARBA00022840"/>
    </source>
</evidence>
<dbReference type="InterPro" id="IPR045864">
    <property type="entry name" value="aa-tRNA-synth_II/BPL/LPL"/>
</dbReference>
<dbReference type="InterPro" id="IPR012675">
    <property type="entry name" value="Beta-grasp_dom_sf"/>
</dbReference>
<evidence type="ECO:0000256" key="4">
    <source>
        <dbReference type="ARBA" id="ARBA00022598"/>
    </source>
</evidence>
<keyword evidence="2 13" id="KW-0963">Cytoplasm</keyword>
<keyword evidence="5 13" id="KW-0479">Metal-binding</keyword>
<comment type="caution">
    <text evidence="16">The sequence shown here is derived from an EMBL/GenBank/DDBJ whole genome shotgun (WGS) entry which is preliminary data.</text>
</comment>
<dbReference type="InterPro" id="IPR004154">
    <property type="entry name" value="Anticodon-bd"/>
</dbReference>
<evidence type="ECO:0000313" key="17">
    <source>
        <dbReference type="Proteomes" id="UP000698242"/>
    </source>
</evidence>
<keyword evidence="10 13" id="KW-0648">Protein biosynthesis</keyword>
<feature type="binding site" evidence="13">
    <location>
        <position position="395"/>
    </location>
    <ligand>
        <name>Zn(2+)</name>
        <dbReference type="ChEBI" id="CHEBI:29105"/>
        <note>catalytic</note>
    </ligand>
</feature>
<evidence type="ECO:0000256" key="1">
    <source>
        <dbReference type="ARBA" id="ARBA00008226"/>
    </source>
</evidence>
<dbReference type="Pfam" id="PF03129">
    <property type="entry name" value="HGTP_anticodon"/>
    <property type="match status" value="1"/>
</dbReference>
<dbReference type="InterPro" id="IPR033728">
    <property type="entry name" value="ThrRS_core"/>
</dbReference>
<dbReference type="GO" id="GO:0005737">
    <property type="term" value="C:cytoplasm"/>
    <property type="evidence" value="ECO:0007669"/>
    <property type="project" value="UniProtKB-SubCell"/>
</dbReference>
<dbReference type="SUPFAM" id="SSF55186">
    <property type="entry name" value="ThrRS/AlaRS common domain"/>
    <property type="match status" value="1"/>
</dbReference>
<dbReference type="GO" id="GO:0004829">
    <property type="term" value="F:threonine-tRNA ligase activity"/>
    <property type="evidence" value="ECO:0007669"/>
    <property type="project" value="UniProtKB-UniRule"/>
</dbReference>
<gene>
    <name evidence="13 16" type="primary">thrS</name>
    <name evidence="16" type="ORF">PMES_00788</name>
</gene>
<dbReference type="Gene3D" id="3.30.54.20">
    <property type="match status" value="1"/>
</dbReference>
<evidence type="ECO:0000256" key="3">
    <source>
        <dbReference type="ARBA" id="ARBA00022555"/>
    </source>
</evidence>
<evidence type="ECO:0000256" key="5">
    <source>
        <dbReference type="ARBA" id="ARBA00022723"/>
    </source>
</evidence>
<evidence type="ECO:0000259" key="15">
    <source>
        <dbReference type="PROSITE" id="PS51880"/>
    </source>
</evidence>
<evidence type="ECO:0000256" key="10">
    <source>
        <dbReference type="ARBA" id="ARBA00022917"/>
    </source>
</evidence>
<dbReference type="Gene3D" id="3.30.980.10">
    <property type="entry name" value="Threonyl-trna Synthetase, Chain A, domain 2"/>
    <property type="match status" value="1"/>
</dbReference>
<dbReference type="SMART" id="SM00863">
    <property type="entry name" value="tRNA_SAD"/>
    <property type="match status" value="1"/>
</dbReference>
<feature type="binding site" evidence="13">
    <location>
        <position position="521"/>
    </location>
    <ligand>
        <name>Zn(2+)</name>
        <dbReference type="ChEBI" id="CHEBI:29105"/>
        <note>catalytic</note>
    </ligand>
</feature>
<feature type="domain" description="Aminoacyl-transfer RNA synthetases class-II family profile" evidence="14">
    <location>
        <begin position="247"/>
        <end position="544"/>
    </location>
</feature>
<dbReference type="FunFam" id="3.30.930.10:FF:000002">
    <property type="entry name" value="Threonine--tRNA ligase"/>
    <property type="match status" value="1"/>
</dbReference>
<dbReference type="FunFam" id="3.40.50.800:FF:000001">
    <property type="entry name" value="Threonine--tRNA ligase"/>
    <property type="match status" value="1"/>
</dbReference>
<dbReference type="AlphaFoldDB" id="A0A921NX62"/>
<accession>A0A921NX62</accession>
<evidence type="ECO:0000256" key="13">
    <source>
        <dbReference type="HAMAP-Rule" id="MF_00184"/>
    </source>
</evidence>
<dbReference type="PROSITE" id="PS50862">
    <property type="entry name" value="AA_TRNA_LIGASE_II"/>
    <property type="match status" value="1"/>
</dbReference>
<dbReference type="Pfam" id="PF02824">
    <property type="entry name" value="TGS"/>
    <property type="match status" value="1"/>
</dbReference>
<dbReference type="GO" id="GO:0046872">
    <property type="term" value="F:metal ion binding"/>
    <property type="evidence" value="ECO:0007669"/>
    <property type="project" value="UniProtKB-KW"/>
</dbReference>
<comment type="cofactor">
    <cofactor evidence="13">
        <name>Zn(2+)</name>
        <dbReference type="ChEBI" id="CHEBI:29105"/>
    </cofactor>
    <text evidence="13">Binds 1 zinc ion per subunit.</text>
</comment>
<proteinExistence type="inferred from homology"/>
<dbReference type="Gene3D" id="3.40.50.800">
    <property type="entry name" value="Anticodon-binding domain"/>
    <property type="match status" value="1"/>
</dbReference>
<dbReference type="PANTHER" id="PTHR11451">
    <property type="entry name" value="THREONINE-TRNA LIGASE"/>
    <property type="match status" value="1"/>
</dbReference>
<sequence>MAQISLTFPDGTAREFPAGTTAAEVAEGISKSLAKKAISASLDGVHWDLQWPIEHDGAIAINTMQDDAPALELIRHDLAHIMARAVQEIWPDVKVTIGPVRDFGWFYDFDRAEPFTPEDLGRIETRMREIVNAREPVRTEIWERERAIRHYEETGEPYKIELIHRIPGDEPIRMYWHGDWQDMCRGPHLLHTGQVPADAFKLMNVAGAFWLGDNTRPMLQRIYGVAFRNRNDLKAHLTMLEEAAKRDHRRLGREMDLFHFQEEAPGQVFWHPNGWRIYTTLQDYMRRRQDRGGYVEVNTPQVVDRKLWEASGHWEKYQEHMFIVEVDEEHAREKAVNALKPMNCPCHVQVFNQGLKSYRDLPLRMAEFGSCNRYEPSGALHGIMRVRGFTQDDAHIFCAEDDIEVETKRFIEFLSQVYSDLGFSAFKVKFSDRPEMRSGSDAVWDKAEAALRQATQAAGAEFELNPGEGAFYGPKLEFVLTDAIGRDWQCGTLQVDFVLPERLDASYIGKDGAKHRPVMLHRAVLGSFERFIGILIESHAGKLPFWLAPRQVVVASIVSDADDYVAEVTEMLRAAGIRAEADTRNEKINYKVREHSLGKVPVILAIGQREVAERTVSLRRLGEKHTRTETLDTLVDTLTQEARAPDMR</sequence>
<dbReference type="Pfam" id="PF00587">
    <property type="entry name" value="tRNA-synt_2b"/>
    <property type="match status" value="1"/>
</dbReference>
<dbReference type="InterPro" id="IPR002320">
    <property type="entry name" value="Thr-tRNA-ligase_IIa"/>
</dbReference>
<dbReference type="Gene3D" id="3.10.20.30">
    <property type="match status" value="1"/>
</dbReference>
<dbReference type="InterPro" id="IPR006195">
    <property type="entry name" value="aa-tRNA-synth_II"/>
</dbReference>
<dbReference type="PROSITE" id="PS51880">
    <property type="entry name" value="TGS"/>
    <property type="match status" value="1"/>
</dbReference>
<comment type="catalytic activity">
    <reaction evidence="12 13">
        <text>tRNA(Thr) + L-threonine + ATP = L-threonyl-tRNA(Thr) + AMP + diphosphate + H(+)</text>
        <dbReference type="Rhea" id="RHEA:24624"/>
        <dbReference type="Rhea" id="RHEA-COMP:9670"/>
        <dbReference type="Rhea" id="RHEA-COMP:9704"/>
        <dbReference type="ChEBI" id="CHEBI:15378"/>
        <dbReference type="ChEBI" id="CHEBI:30616"/>
        <dbReference type="ChEBI" id="CHEBI:33019"/>
        <dbReference type="ChEBI" id="CHEBI:57926"/>
        <dbReference type="ChEBI" id="CHEBI:78442"/>
        <dbReference type="ChEBI" id="CHEBI:78534"/>
        <dbReference type="ChEBI" id="CHEBI:456215"/>
        <dbReference type="EC" id="6.1.1.3"/>
    </reaction>
</comment>
<dbReference type="Gene3D" id="3.30.930.10">
    <property type="entry name" value="Bira Bifunctional Protein, Domain 2"/>
    <property type="match status" value="1"/>
</dbReference>
<comment type="subcellular location">
    <subcellularLocation>
        <location evidence="13">Cytoplasm</location>
    </subcellularLocation>
</comment>
<dbReference type="SUPFAM" id="SSF52954">
    <property type="entry name" value="Class II aaRS ABD-related"/>
    <property type="match status" value="1"/>
</dbReference>
<dbReference type="EMBL" id="APKE01000010">
    <property type="protein sequence ID" value="KAF0676991.1"/>
    <property type="molecule type" value="Genomic_DNA"/>
</dbReference>
<protein>
    <recommendedName>
        <fullName evidence="13">Threonine--tRNA ligase</fullName>
        <ecNumber evidence="13">6.1.1.3</ecNumber>
    </recommendedName>
    <alternativeName>
        <fullName evidence="13">Threonyl-tRNA synthetase</fullName>
        <shortName evidence="13">ThrRS</shortName>
    </alternativeName>
</protein>
<dbReference type="InterPro" id="IPR018163">
    <property type="entry name" value="Thr/Ala-tRNA-synth_IIc_edit"/>
</dbReference>
<evidence type="ECO:0000313" key="16">
    <source>
        <dbReference type="EMBL" id="KAF0676991.1"/>
    </source>
</evidence>
<feature type="binding site" evidence="13">
    <location>
        <position position="344"/>
    </location>
    <ligand>
        <name>Zn(2+)</name>
        <dbReference type="ChEBI" id="CHEBI:29105"/>
        <note>catalytic</note>
    </ligand>
</feature>
<dbReference type="InterPro" id="IPR004095">
    <property type="entry name" value="TGS"/>
</dbReference>
<evidence type="ECO:0000256" key="12">
    <source>
        <dbReference type="ARBA" id="ARBA00049515"/>
    </source>
</evidence>
<dbReference type="SUPFAM" id="SSF81271">
    <property type="entry name" value="TGS-like"/>
    <property type="match status" value="1"/>
</dbReference>
<dbReference type="NCBIfam" id="TIGR00418">
    <property type="entry name" value="thrS"/>
    <property type="match status" value="1"/>
</dbReference>
<keyword evidence="6 13" id="KW-0547">Nucleotide-binding</keyword>
<dbReference type="GO" id="GO:0006435">
    <property type="term" value="P:threonyl-tRNA aminoacylation"/>
    <property type="evidence" value="ECO:0007669"/>
    <property type="project" value="UniProtKB-UniRule"/>
</dbReference>
<evidence type="ECO:0000259" key="14">
    <source>
        <dbReference type="PROSITE" id="PS50862"/>
    </source>
</evidence>
<dbReference type="Proteomes" id="UP000698242">
    <property type="component" value="Unassembled WGS sequence"/>
</dbReference>
<organism evidence="16 17">
    <name type="scientific">Profundibacterium mesophilum KAUST100406-0324</name>
    <dbReference type="NCBI Taxonomy" id="1037889"/>
    <lineage>
        <taxon>Bacteria</taxon>
        <taxon>Pseudomonadati</taxon>
        <taxon>Pseudomonadota</taxon>
        <taxon>Alphaproteobacteria</taxon>
        <taxon>Rhodobacterales</taxon>
        <taxon>Roseobacteraceae</taxon>
        <taxon>Profundibacterium</taxon>
    </lineage>
</organism>
<keyword evidence="8 13" id="KW-0067">ATP-binding</keyword>
<dbReference type="HAMAP" id="MF_00184">
    <property type="entry name" value="Thr_tRNA_synth"/>
    <property type="match status" value="1"/>
</dbReference>
<feature type="domain" description="TGS" evidence="15">
    <location>
        <begin position="1"/>
        <end position="63"/>
    </location>
</feature>
<keyword evidence="9 13" id="KW-0694">RNA-binding</keyword>
<keyword evidence="11 13" id="KW-0030">Aminoacyl-tRNA synthetase</keyword>
<dbReference type="CDD" id="cd01667">
    <property type="entry name" value="TGS_ThrRS"/>
    <property type="match status" value="1"/>
</dbReference>
<evidence type="ECO:0000256" key="11">
    <source>
        <dbReference type="ARBA" id="ARBA00023146"/>
    </source>
</evidence>
<evidence type="ECO:0000256" key="6">
    <source>
        <dbReference type="ARBA" id="ARBA00022741"/>
    </source>
</evidence>
<dbReference type="RefSeq" id="WP_159964202.1">
    <property type="nucleotide sequence ID" value="NZ_APKE01000010.1"/>
</dbReference>
<comment type="similarity">
    <text evidence="1 13">Belongs to the class-II aminoacyl-tRNA synthetase family.</text>
</comment>
<evidence type="ECO:0000256" key="7">
    <source>
        <dbReference type="ARBA" id="ARBA00022833"/>
    </source>
</evidence>
<dbReference type="InterPro" id="IPR036621">
    <property type="entry name" value="Anticodon-bd_dom_sf"/>
</dbReference>
<dbReference type="EC" id="6.1.1.3" evidence="13"/>
<dbReference type="SUPFAM" id="SSF55681">
    <property type="entry name" value="Class II aaRS and biotin synthetases"/>
    <property type="match status" value="1"/>
</dbReference>
<keyword evidence="17" id="KW-1185">Reference proteome</keyword>
<evidence type="ECO:0000256" key="2">
    <source>
        <dbReference type="ARBA" id="ARBA00022490"/>
    </source>
</evidence>
<keyword evidence="7 13" id="KW-0862">Zinc</keyword>
<dbReference type="GO" id="GO:0000049">
    <property type="term" value="F:tRNA binding"/>
    <property type="evidence" value="ECO:0007669"/>
    <property type="project" value="UniProtKB-KW"/>
</dbReference>
<dbReference type="InterPro" id="IPR012676">
    <property type="entry name" value="TGS-like"/>
</dbReference>
<dbReference type="InterPro" id="IPR012947">
    <property type="entry name" value="tRNA_SAD"/>
</dbReference>
<dbReference type="PRINTS" id="PR01047">
    <property type="entry name" value="TRNASYNTHTHR"/>
</dbReference>
<dbReference type="OrthoDB" id="9802304at2"/>
<dbReference type="InterPro" id="IPR002314">
    <property type="entry name" value="aa-tRNA-synt_IIb"/>
</dbReference>
<dbReference type="CDD" id="cd00860">
    <property type="entry name" value="ThrRS_anticodon"/>
    <property type="match status" value="1"/>
</dbReference>
<keyword evidence="3 13" id="KW-0820">tRNA-binding</keyword>
<comment type="caution">
    <text evidence="13">Lacks conserved residue(s) required for the propagation of feature annotation.</text>
</comment>
<dbReference type="InterPro" id="IPR047246">
    <property type="entry name" value="ThrRS_anticodon"/>
</dbReference>
<keyword evidence="4 13" id="KW-0436">Ligase</keyword>
<dbReference type="CDD" id="cd00771">
    <property type="entry name" value="ThrRS_core"/>
    <property type="match status" value="1"/>
</dbReference>
<name>A0A921NX62_9RHOB</name>
<dbReference type="GO" id="GO:0005524">
    <property type="term" value="F:ATP binding"/>
    <property type="evidence" value="ECO:0007669"/>
    <property type="project" value="UniProtKB-UniRule"/>
</dbReference>
<dbReference type="PANTHER" id="PTHR11451:SF44">
    <property type="entry name" value="THREONINE--TRNA LIGASE, CHLOROPLASTIC_MITOCHONDRIAL 2"/>
    <property type="match status" value="1"/>
</dbReference>
<reference evidence="16" key="1">
    <citation type="submission" date="2013-03" db="EMBL/GenBank/DDBJ databases">
        <title>Genome Sequence of the Profundibacterium mesophilum strain KAUST100406-0324T from Red Sea, a novel genus in the family Rhodobacteraceae.</title>
        <authorList>
            <person name="Essack M."/>
            <person name="Alam I."/>
            <person name="Lafi F."/>
            <person name="Alawi W."/>
            <person name="Kamanu F."/>
            <person name="Al-Suwailem A."/>
            <person name="Lee O.O."/>
            <person name="Xu Y."/>
            <person name="Bajic V."/>
            <person name="Qian P.-Y."/>
            <person name="Archer J."/>
        </authorList>
    </citation>
    <scope>NUCLEOTIDE SEQUENCE</scope>
    <source>
        <strain evidence="16">KAUST100406-0324</strain>
    </source>
</reference>
<dbReference type="Pfam" id="PF07973">
    <property type="entry name" value="tRNA_SAD"/>
    <property type="match status" value="1"/>
</dbReference>
<evidence type="ECO:0000256" key="9">
    <source>
        <dbReference type="ARBA" id="ARBA00022884"/>
    </source>
</evidence>
<comment type="subunit">
    <text evidence="13">Homodimer.</text>
</comment>